<evidence type="ECO:0000259" key="4">
    <source>
        <dbReference type="Pfam" id="PF00881"/>
    </source>
</evidence>
<dbReference type="GO" id="GO:0016491">
    <property type="term" value="F:oxidoreductase activity"/>
    <property type="evidence" value="ECO:0007669"/>
    <property type="project" value="UniProtKB-KW"/>
</dbReference>
<keyword evidence="6" id="KW-1185">Reference proteome</keyword>
<evidence type="ECO:0000313" key="6">
    <source>
        <dbReference type="Proteomes" id="UP000030700"/>
    </source>
</evidence>
<evidence type="ECO:0000313" key="5">
    <source>
        <dbReference type="EMBL" id="GAK49228.1"/>
    </source>
</evidence>
<organism evidence="5">
    <name type="scientific">Candidatus Moduliflexus flocculans</name>
    <dbReference type="NCBI Taxonomy" id="1499966"/>
    <lineage>
        <taxon>Bacteria</taxon>
        <taxon>Candidatus Moduliflexota</taxon>
        <taxon>Candidatus Moduliflexia</taxon>
        <taxon>Candidatus Moduliflexales</taxon>
        <taxon>Candidatus Moduliflexaceae</taxon>
    </lineage>
</organism>
<sequence>MNAILKRRSIRKYTTEPITDEQITLLLEAAMSAPSARNQRPWEFVVITEPEKLQKAGDVSPYAQMTKTAPLAILVCGNLQREPQQDGFWVQDCAAATENLLLEAVELGLGGVWLGIYPVQPRSSYLQALFGLPEHIVPFALIPIGHPAETKNLASRYDAMRVHRNAW</sequence>
<accession>A0A0S6VUC2</accession>
<dbReference type="HOGENOM" id="CLU_070764_7_3_0"/>
<dbReference type="PANTHER" id="PTHR23026:SF90">
    <property type="entry name" value="IODOTYROSINE DEIODINASE 1"/>
    <property type="match status" value="1"/>
</dbReference>
<dbReference type="CDD" id="cd02150">
    <property type="entry name" value="nitroreductase"/>
    <property type="match status" value="1"/>
</dbReference>
<dbReference type="Gene3D" id="3.40.109.10">
    <property type="entry name" value="NADH Oxidase"/>
    <property type="match status" value="1"/>
</dbReference>
<proteinExistence type="predicted"/>
<dbReference type="PANTHER" id="PTHR23026">
    <property type="entry name" value="NADPH NITROREDUCTASE"/>
    <property type="match status" value="1"/>
</dbReference>
<name>A0A0S6VUC2_9BACT</name>
<protein>
    <submittedName>
        <fullName evidence="5">Nitroreductase</fullName>
    </submittedName>
</protein>
<gene>
    <name evidence="5" type="ORF">U14_00447</name>
</gene>
<dbReference type="Pfam" id="PF00881">
    <property type="entry name" value="Nitroreductase"/>
    <property type="match status" value="2"/>
</dbReference>
<dbReference type="Proteomes" id="UP000030700">
    <property type="component" value="Unassembled WGS sequence"/>
</dbReference>
<dbReference type="EMBL" id="DF820455">
    <property type="protein sequence ID" value="GAK49228.1"/>
    <property type="molecule type" value="Genomic_DNA"/>
</dbReference>
<keyword evidence="2" id="KW-0288">FMN</keyword>
<keyword evidence="1" id="KW-0285">Flavoprotein</keyword>
<keyword evidence="3" id="KW-0560">Oxidoreductase</keyword>
<dbReference type="SUPFAM" id="SSF55469">
    <property type="entry name" value="FMN-dependent nitroreductase-like"/>
    <property type="match status" value="1"/>
</dbReference>
<evidence type="ECO:0000256" key="2">
    <source>
        <dbReference type="ARBA" id="ARBA00022643"/>
    </source>
</evidence>
<dbReference type="InterPro" id="IPR000415">
    <property type="entry name" value="Nitroreductase-like"/>
</dbReference>
<evidence type="ECO:0000256" key="1">
    <source>
        <dbReference type="ARBA" id="ARBA00022630"/>
    </source>
</evidence>
<feature type="domain" description="Nitroreductase" evidence="4">
    <location>
        <begin position="62"/>
        <end position="146"/>
    </location>
</feature>
<feature type="domain" description="Nitroreductase" evidence="4">
    <location>
        <begin position="4"/>
        <end position="58"/>
    </location>
</feature>
<reference evidence="5" key="1">
    <citation type="journal article" date="2015" name="PeerJ">
        <title>First genomic representation of candidate bacterial phylum KSB3 points to enhanced environmental sensing as a trigger of wastewater bulking.</title>
        <authorList>
            <person name="Sekiguchi Y."/>
            <person name="Ohashi A."/>
            <person name="Parks D.H."/>
            <person name="Yamauchi T."/>
            <person name="Tyson G.W."/>
            <person name="Hugenholtz P."/>
        </authorList>
    </citation>
    <scope>NUCLEOTIDE SEQUENCE [LARGE SCALE GENOMIC DNA]</scope>
</reference>
<evidence type="ECO:0000256" key="3">
    <source>
        <dbReference type="ARBA" id="ARBA00023002"/>
    </source>
</evidence>
<dbReference type="InterPro" id="IPR029479">
    <property type="entry name" value="Nitroreductase"/>
</dbReference>
<dbReference type="STRING" id="1499966.U14_00447"/>
<dbReference type="AlphaFoldDB" id="A0A0S6VUC2"/>
<dbReference type="InterPro" id="IPR050627">
    <property type="entry name" value="Nitroreductase/BluB"/>
</dbReference>